<dbReference type="EMBL" id="GAIX01007018">
    <property type="protein sequence ID" value="JAA85542.1"/>
    <property type="molecule type" value="Transcribed_RNA"/>
</dbReference>
<protein>
    <submittedName>
        <fullName evidence="2">Uncharacterized protein</fullName>
    </submittedName>
</protein>
<dbReference type="AlphaFoldDB" id="S4PWC7"/>
<organism evidence="2">
    <name type="scientific">Pararge aegeria</name>
    <name type="common">speckled wood butterfly</name>
    <dbReference type="NCBI Taxonomy" id="116150"/>
    <lineage>
        <taxon>Eukaryota</taxon>
        <taxon>Metazoa</taxon>
        <taxon>Ecdysozoa</taxon>
        <taxon>Arthropoda</taxon>
        <taxon>Hexapoda</taxon>
        <taxon>Insecta</taxon>
        <taxon>Pterygota</taxon>
        <taxon>Neoptera</taxon>
        <taxon>Endopterygota</taxon>
        <taxon>Lepidoptera</taxon>
        <taxon>Glossata</taxon>
        <taxon>Ditrysia</taxon>
        <taxon>Papilionoidea</taxon>
        <taxon>Nymphalidae</taxon>
        <taxon>Satyrinae</taxon>
        <taxon>Satyrini</taxon>
        <taxon>Parargina</taxon>
        <taxon>Pararge</taxon>
    </lineage>
</organism>
<evidence type="ECO:0000313" key="2">
    <source>
        <dbReference type="EMBL" id="JAA85542.1"/>
    </source>
</evidence>
<sequence>FEKDVLSNQVLKKNCNDNDTHASSKAINVKILGRVSEKKKVSEDLEETPNSDERTLNHDKSIIVETLKNNLEENFNQKDEEQTTNQT</sequence>
<accession>S4PWC7</accession>
<name>S4PWC7_9NEOP</name>
<reference evidence="2" key="2">
    <citation type="submission" date="2013-05" db="EMBL/GenBank/DDBJ databases">
        <authorList>
            <person name="Carter J.-M."/>
            <person name="Baker S.C."/>
            <person name="Pink R."/>
            <person name="Carter D.R.F."/>
            <person name="Collins A."/>
            <person name="Tomlin J."/>
            <person name="Gibbs M."/>
            <person name="Breuker C.J."/>
        </authorList>
    </citation>
    <scope>NUCLEOTIDE SEQUENCE</scope>
    <source>
        <tissue evidence="2">Ovary</tissue>
    </source>
</reference>
<feature type="region of interest" description="Disordered" evidence="1">
    <location>
        <begin position="38"/>
        <end position="58"/>
    </location>
</feature>
<evidence type="ECO:0000256" key="1">
    <source>
        <dbReference type="SAM" id="MobiDB-lite"/>
    </source>
</evidence>
<feature type="non-terminal residue" evidence="2">
    <location>
        <position position="87"/>
    </location>
</feature>
<feature type="non-terminal residue" evidence="2">
    <location>
        <position position="1"/>
    </location>
</feature>
<proteinExistence type="predicted"/>
<reference evidence="2" key="1">
    <citation type="journal article" date="2013" name="BMC Genomics">
        <title>Unscrambling butterfly oogenesis.</title>
        <authorList>
            <person name="Carter J.M."/>
            <person name="Baker S.C."/>
            <person name="Pink R."/>
            <person name="Carter D.R."/>
            <person name="Collins A."/>
            <person name="Tomlin J."/>
            <person name="Gibbs M."/>
            <person name="Breuker C.J."/>
        </authorList>
    </citation>
    <scope>NUCLEOTIDE SEQUENCE</scope>
    <source>
        <tissue evidence="2">Ovary</tissue>
    </source>
</reference>